<proteinExistence type="predicted"/>
<protein>
    <submittedName>
        <fullName evidence="2">Uncharacterized protein</fullName>
    </submittedName>
</protein>
<feature type="compositionally biased region" description="Basic and acidic residues" evidence="1">
    <location>
        <begin position="884"/>
        <end position="893"/>
    </location>
</feature>
<feature type="compositionally biased region" description="Pro residues" evidence="1">
    <location>
        <begin position="8"/>
        <end position="22"/>
    </location>
</feature>
<reference evidence="2 3" key="1">
    <citation type="journal article" date="2016" name="Nat. Commun.">
        <title>Ectomycorrhizal ecology is imprinted in the genome of the dominant symbiotic fungus Cenococcum geophilum.</title>
        <authorList>
            <consortium name="DOE Joint Genome Institute"/>
            <person name="Peter M."/>
            <person name="Kohler A."/>
            <person name="Ohm R.A."/>
            <person name="Kuo A."/>
            <person name="Krutzmann J."/>
            <person name="Morin E."/>
            <person name="Arend M."/>
            <person name="Barry K.W."/>
            <person name="Binder M."/>
            <person name="Choi C."/>
            <person name="Clum A."/>
            <person name="Copeland A."/>
            <person name="Grisel N."/>
            <person name="Haridas S."/>
            <person name="Kipfer T."/>
            <person name="LaButti K."/>
            <person name="Lindquist E."/>
            <person name="Lipzen A."/>
            <person name="Maire R."/>
            <person name="Meier B."/>
            <person name="Mihaltcheva S."/>
            <person name="Molinier V."/>
            <person name="Murat C."/>
            <person name="Poggeler S."/>
            <person name="Quandt C.A."/>
            <person name="Sperisen C."/>
            <person name="Tritt A."/>
            <person name="Tisserant E."/>
            <person name="Crous P.W."/>
            <person name="Henrissat B."/>
            <person name="Nehls U."/>
            <person name="Egli S."/>
            <person name="Spatafora J.W."/>
            <person name="Grigoriev I.V."/>
            <person name="Martin F.M."/>
        </authorList>
    </citation>
    <scope>NUCLEOTIDE SEQUENCE [LARGE SCALE GENOMIC DNA]</scope>
    <source>
        <strain evidence="2 3">CBS 459.81</strain>
    </source>
</reference>
<evidence type="ECO:0000313" key="2">
    <source>
        <dbReference type="EMBL" id="OCK82451.1"/>
    </source>
</evidence>
<feature type="region of interest" description="Disordered" evidence="1">
    <location>
        <begin position="401"/>
        <end position="495"/>
    </location>
</feature>
<dbReference type="EMBL" id="KV744887">
    <property type="protein sequence ID" value="OCK82451.1"/>
    <property type="molecule type" value="Genomic_DNA"/>
</dbReference>
<feature type="compositionally biased region" description="Basic and acidic residues" evidence="1">
    <location>
        <begin position="647"/>
        <end position="660"/>
    </location>
</feature>
<dbReference type="Proteomes" id="UP000250266">
    <property type="component" value="Unassembled WGS sequence"/>
</dbReference>
<keyword evidence="3" id="KW-1185">Reference proteome</keyword>
<feature type="region of interest" description="Disordered" evidence="1">
    <location>
        <begin position="863"/>
        <end position="893"/>
    </location>
</feature>
<evidence type="ECO:0000256" key="1">
    <source>
        <dbReference type="SAM" id="MobiDB-lite"/>
    </source>
</evidence>
<dbReference type="AlphaFoldDB" id="A0A8E2EER4"/>
<feature type="compositionally biased region" description="Polar residues" evidence="1">
    <location>
        <begin position="481"/>
        <end position="495"/>
    </location>
</feature>
<name>A0A8E2EER4_9PEZI</name>
<evidence type="ECO:0000313" key="3">
    <source>
        <dbReference type="Proteomes" id="UP000250266"/>
    </source>
</evidence>
<organism evidence="2 3">
    <name type="scientific">Lepidopterella palustris CBS 459.81</name>
    <dbReference type="NCBI Taxonomy" id="1314670"/>
    <lineage>
        <taxon>Eukaryota</taxon>
        <taxon>Fungi</taxon>
        <taxon>Dikarya</taxon>
        <taxon>Ascomycota</taxon>
        <taxon>Pezizomycotina</taxon>
        <taxon>Dothideomycetes</taxon>
        <taxon>Pleosporomycetidae</taxon>
        <taxon>Mytilinidiales</taxon>
        <taxon>Argynnaceae</taxon>
        <taxon>Lepidopterella</taxon>
    </lineage>
</organism>
<feature type="region of interest" description="Disordered" evidence="1">
    <location>
        <begin position="634"/>
        <end position="660"/>
    </location>
</feature>
<feature type="compositionally biased region" description="Polar residues" evidence="1">
    <location>
        <begin position="435"/>
        <end position="444"/>
    </location>
</feature>
<feature type="compositionally biased region" description="Polar residues" evidence="1">
    <location>
        <begin position="451"/>
        <end position="472"/>
    </location>
</feature>
<accession>A0A8E2EER4</accession>
<gene>
    <name evidence="2" type="ORF">K432DRAFT_221186</name>
</gene>
<feature type="compositionally biased region" description="Basic and acidic residues" evidence="1">
    <location>
        <begin position="401"/>
        <end position="412"/>
    </location>
</feature>
<dbReference type="OrthoDB" id="438641at2759"/>
<feature type="region of interest" description="Disordered" evidence="1">
    <location>
        <begin position="1"/>
        <end position="25"/>
    </location>
</feature>
<sequence>MTDQPQCPSSPRPTHPPTPPTPPRRKIAIKSPSWSQNHVNQAIAQANARLSHFKPASALELYTDILTNHSHPCAFLNRSLCYILLGYSSLAVIDAYRALLAAHWAKTSEVPNNLQARQLLFYGRFVLDADELRHEWINEPSCYVGVGLFGWLSKPLASLAVKPQIRAKKKAHIVHGKEFGKMLVAMANDAILKAYYRLALALWKCGGGALKSALDVLCDAQSLPYCTSDDAMQFEQLQNRILLDIEDVMNEEAENKRYCNATHSLNEDTETLRFYEEYGIRGLLKTRFTKITRELYPWDKYSLSEDNLHHVLSELNEMVEEHTQGCRLGVVREMGKAPKLGLYAKDHLFAPAQLFNEMSCFHVTSSGWDHRHPLPCDSCASSLDVSRSLFRRATNTAKEIEKCEDDNARENRSPASSEDSDVTESSSDYFDASEYLTTPTQQKASRGLQRVGSNDGNDTYTLSQSAVNSSFPSRLPPTPPIQTSSPVSQPPKSSDSTLPGFQLCPKCCVVAFCSSRCHLQAICSYHKPTCTHGLENHLRTSVLPDTWKDVPKPMTQCLLNLLFLRILANACTSSQHPLEKSWIRFLDGDLDVARPLPPDWQGDDDDVQVLWWEEKTVGLDVLFPDINSLARLARSPSDSNPYSTNDADAKTADAASKNRDKSKTMIPWSFDQNVRQPLHCLYVMGGPDLALDVRRFDGWVLETMRAKIEMAMRVTRFPRFEKAFDEAGRVVAVACGDSEGRGEDEQDEEAAWVASLHPLASLVRVAGDEDVVNVKLCERDGAVACRTFEGGDAGDAMDVDVDVDSEHQRSISIRAGEPLLRGPHVAPWVMDGDGGVGAFREMVVGKRTGETMVDAEVTEWGWGEFGEGGEDADRPEDVGSDGSENEHIEGERGCEDVEMQMEMDVGGRWT</sequence>